<feature type="domain" description="ABC transporter" evidence="8">
    <location>
        <begin position="2"/>
        <end position="236"/>
    </location>
</feature>
<dbReference type="Pfam" id="PF00005">
    <property type="entry name" value="ABC_tran"/>
    <property type="match status" value="1"/>
</dbReference>
<evidence type="ECO:0000313" key="9">
    <source>
        <dbReference type="EMBL" id="ATW27841.1"/>
    </source>
</evidence>
<dbReference type="FunFam" id="3.40.50.300:FF:000020">
    <property type="entry name" value="Amino acid ABC transporter ATP-binding component"/>
    <property type="match status" value="1"/>
</dbReference>
<keyword evidence="6 9" id="KW-0067">ATP-binding</keyword>
<dbReference type="InterPro" id="IPR017871">
    <property type="entry name" value="ABC_transporter-like_CS"/>
</dbReference>
<gene>
    <name evidence="9" type="ORF">DCMF_26565</name>
</gene>
<keyword evidence="5" id="KW-0547">Nucleotide-binding</keyword>
<dbReference type="KEGG" id="fwa:DCMF_26565"/>
<keyword evidence="4" id="KW-1003">Cell membrane</keyword>
<dbReference type="PROSITE" id="PS50893">
    <property type="entry name" value="ABC_TRANSPORTER_2"/>
    <property type="match status" value="1"/>
</dbReference>
<dbReference type="Proteomes" id="UP000323521">
    <property type="component" value="Chromosome"/>
</dbReference>
<keyword evidence="3" id="KW-0813">Transport</keyword>
<dbReference type="Gene3D" id="3.40.50.300">
    <property type="entry name" value="P-loop containing nucleotide triphosphate hydrolases"/>
    <property type="match status" value="1"/>
</dbReference>
<comment type="subcellular location">
    <subcellularLocation>
        <location evidence="1">Cell membrane</location>
        <topology evidence="1">Peripheral membrane protein</topology>
    </subcellularLocation>
</comment>
<dbReference type="EMBL" id="CP017634">
    <property type="protein sequence ID" value="ATW27841.1"/>
    <property type="molecule type" value="Genomic_DNA"/>
</dbReference>
<dbReference type="GO" id="GO:0016887">
    <property type="term" value="F:ATP hydrolysis activity"/>
    <property type="evidence" value="ECO:0007669"/>
    <property type="project" value="InterPro"/>
</dbReference>
<dbReference type="InterPro" id="IPR027417">
    <property type="entry name" value="P-loop_NTPase"/>
</dbReference>
<dbReference type="GO" id="GO:0005886">
    <property type="term" value="C:plasma membrane"/>
    <property type="evidence" value="ECO:0007669"/>
    <property type="project" value="UniProtKB-SubCell"/>
</dbReference>
<evidence type="ECO:0000256" key="7">
    <source>
        <dbReference type="ARBA" id="ARBA00023136"/>
    </source>
</evidence>
<evidence type="ECO:0000313" key="10">
    <source>
        <dbReference type="Proteomes" id="UP000323521"/>
    </source>
</evidence>
<dbReference type="GO" id="GO:0005524">
    <property type="term" value="F:ATP binding"/>
    <property type="evidence" value="ECO:0007669"/>
    <property type="project" value="UniProtKB-KW"/>
</dbReference>
<proteinExistence type="inferred from homology"/>
<organism evidence="9 10">
    <name type="scientific">Formimonas warabiya</name>
    <dbReference type="NCBI Taxonomy" id="1761012"/>
    <lineage>
        <taxon>Bacteria</taxon>
        <taxon>Bacillati</taxon>
        <taxon>Bacillota</taxon>
        <taxon>Clostridia</taxon>
        <taxon>Eubacteriales</taxon>
        <taxon>Peptococcaceae</taxon>
        <taxon>Candidatus Formimonas</taxon>
    </lineage>
</organism>
<evidence type="ECO:0000259" key="8">
    <source>
        <dbReference type="PROSITE" id="PS50893"/>
    </source>
</evidence>
<dbReference type="InterPro" id="IPR050086">
    <property type="entry name" value="MetN_ABC_transporter-like"/>
</dbReference>
<dbReference type="CDD" id="cd03262">
    <property type="entry name" value="ABC_HisP_GlnQ"/>
    <property type="match status" value="1"/>
</dbReference>
<evidence type="ECO:0000256" key="5">
    <source>
        <dbReference type="ARBA" id="ARBA00022741"/>
    </source>
</evidence>
<keyword evidence="7" id="KW-0472">Membrane</keyword>
<evidence type="ECO:0000256" key="6">
    <source>
        <dbReference type="ARBA" id="ARBA00022840"/>
    </source>
</evidence>
<dbReference type="InterPro" id="IPR003439">
    <property type="entry name" value="ABC_transporter-like_ATP-bd"/>
</dbReference>
<keyword evidence="10" id="KW-1185">Reference proteome</keyword>
<dbReference type="AlphaFoldDB" id="A0A3G1KZM1"/>
<dbReference type="InterPro" id="IPR003593">
    <property type="entry name" value="AAA+_ATPase"/>
</dbReference>
<dbReference type="PANTHER" id="PTHR43166:SF9">
    <property type="entry name" value="GLUTAMATE_ASPARTATE IMPORT ATP-BINDING PROTEIN GLTL"/>
    <property type="match status" value="1"/>
</dbReference>
<dbReference type="PANTHER" id="PTHR43166">
    <property type="entry name" value="AMINO ACID IMPORT ATP-BINDING PROTEIN"/>
    <property type="match status" value="1"/>
</dbReference>
<dbReference type="OrthoDB" id="9780431at2"/>
<dbReference type="PROSITE" id="PS00211">
    <property type="entry name" value="ABC_TRANSPORTER_1"/>
    <property type="match status" value="1"/>
</dbReference>
<reference evidence="9 10" key="1">
    <citation type="submission" date="2016-10" db="EMBL/GenBank/DDBJ databases">
        <title>Complete Genome Sequence of Peptococcaceae strain DCMF.</title>
        <authorList>
            <person name="Edwards R.J."/>
            <person name="Holland S.I."/>
            <person name="Deshpande N.P."/>
            <person name="Wong Y.K."/>
            <person name="Ertan H."/>
            <person name="Manefield M."/>
            <person name="Russell T.L."/>
            <person name="Lee M.J."/>
        </authorList>
    </citation>
    <scope>NUCLEOTIDE SEQUENCE [LARGE SCALE GENOMIC DNA]</scope>
    <source>
        <strain evidence="9 10">DCMF</strain>
    </source>
</reference>
<sequence length="365" mass="40964">MIKVEHLSKKFGELTVLSDVNAEIKKGEVISIIGPSGTGKSTFLRCLNLLEVPSGGNIFIGDTDILHQSADVPKIRQKMGMVFQSFNLFAHLTVLENLTIGPIKLLGWSKEQAEKKAIGLLKMVGLGEKIDSFPDELSGGQKQRVAIARCLAMEPEIILFDEPTSALDPTMVSEVLAVIRRLAKEGMTMAIVTHEMDFARDVSNRVFYMDEGIIYEEGTPRQIFDFPQKEKTRAFIHRIRNFTYHIGTPNYDLYAMNGEIETFCEKHVIPKETRNKVLLLVEELLAIFSTGSGTQAFDIDLTLSYAEKQDSLDLIMESAGAYLNPFEENVLSDQLGTTIIKSLSENMGFQRVNERNRLRLTVRKP</sequence>
<evidence type="ECO:0000256" key="3">
    <source>
        <dbReference type="ARBA" id="ARBA00022448"/>
    </source>
</evidence>
<protein>
    <submittedName>
        <fullName evidence="9">Amino acid ABC transporter ATP-binding protein</fullName>
    </submittedName>
</protein>
<evidence type="ECO:0000256" key="1">
    <source>
        <dbReference type="ARBA" id="ARBA00004202"/>
    </source>
</evidence>
<evidence type="ECO:0000256" key="2">
    <source>
        <dbReference type="ARBA" id="ARBA00005417"/>
    </source>
</evidence>
<evidence type="ECO:0000256" key="4">
    <source>
        <dbReference type="ARBA" id="ARBA00022475"/>
    </source>
</evidence>
<dbReference type="SMART" id="SM00382">
    <property type="entry name" value="AAA"/>
    <property type="match status" value="1"/>
</dbReference>
<dbReference type="SUPFAM" id="SSF52540">
    <property type="entry name" value="P-loop containing nucleoside triphosphate hydrolases"/>
    <property type="match status" value="1"/>
</dbReference>
<accession>A0A3G1KZM1</accession>
<comment type="similarity">
    <text evidence="2">Belongs to the ABC transporter superfamily.</text>
</comment>
<name>A0A3G1KZM1_FORW1</name>